<evidence type="ECO:0000256" key="1">
    <source>
        <dbReference type="ARBA" id="ARBA00022490"/>
    </source>
</evidence>
<comment type="subunit">
    <text evidence="2">Interacts with Spx.</text>
</comment>
<dbReference type="RefSeq" id="WP_034322878.1">
    <property type="nucleotide sequence ID" value="NZ_JAVIKA010000002.1"/>
</dbReference>
<dbReference type="Proteomes" id="UP000028091">
    <property type="component" value="Unassembled WGS sequence"/>
</dbReference>
<comment type="caution">
    <text evidence="3">The sequence shown here is derived from an EMBL/GenBank/DDBJ whole genome shotgun (WGS) entry which is preliminary data.</text>
</comment>
<dbReference type="Gene3D" id="3.40.30.10">
    <property type="entry name" value="Glutaredoxin"/>
    <property type="match status" value="1"/>
</dbReference>
<keyword evidence="1 2" id="KW-0963">Cytoplasm</keyword>
<reference evidence="3 4" key="1">
    <citation type="submission" date="2012-09" db="EMBL/GenBank/DDBJ databases">
        <title>Genome Sequence of Bacillus sp. DW5-4.</title>
        <authorList>
            <person name="Lai Q."/>
            <person name="Liu Y."/>
            <person name="Shao Z."/>
        </authorList>
    </citation>
    <scope>NUCLEOTIDE SEQUENCE [LARGE SCALE GENOMIC DNA]</scope>
    <source>
        <strain evidence="3 4">DW5-4</strain>
    </source>
</reference>
<dbReference type="SUPFAM" id="SSF52833">
    <property type="entry name" value="Thioredoxin-like"/>
    <property type="match status" value="1"/>
</dbReference>
<name>A0A081L9E0_9BACI</name>
<dbReference type="HAMAP" id="MF_02245">
    <property type="entry name" value="Adapter_SpxH"/>
    <property type="match status" value="1"/>
</dbReference>
<gene>
    <name evidence="2" type="primary">spxH</name>
    <name evidence="3" type="ORF">BA70_05095</name>
</gene>
<dbReference type="AlphaFoldDB" id="A0A081L9E0"/>
<sequence length="303" mass="35169">MSCNQHDQYFSHCHGHPQKPIEIYVFIDPLSPDCWLLEPSIKKLKMKYGRFFTLRTVTSSSINALNRKRKKHLLTEAWGKFATKTQTKKEQMLSEQIVTSPYLASLALKAAELQGRKCGMKFLRLIQESLFCHQQDVTSEHVLLENAKSAGLDIEEFQRDIHSQSAVKALKCDMKIAAEMDVSELPTFAFFNTVNGDEGLKISGAYSYDIYEEILFEMIGEKPTPSERPPIEWFIAYFQFASAKEIAVVYDLTLEEVEREMKKLAFAKKVERVQVHQEMFWRYKEDENHSELDVYRCENEHGC</sequence>
<comment type="function">
    <text evidence="2">Adapter protein required for efficient degradation of Spx by ClpXP under non-stress conditions. Interaction with Spx stabilizes Spx and exposes the C-terminus of Spx for recognition and proteolysis by ClpXP.</text>
</comment>
<dbReference type="InterPro" id="IPR036249">
    <property type="entry name" value="Thioredoxin-like_sf"/>
</dbReference>
<comment type="subcellular location">
    <subcellularLocation>
        <location evidence="2">Cytoplasm</location>
    </subcellularLocation>
</comment>
<keyword evidence="4" id="KW-1185">Reference proteome</keyword>
<accession>A0A081L9E0</accession>
<dbReference type="PANTHER" id="PTHR13887">
    <property type="entry name" value="GLUTATHIONE S-TRANSFERASE KAPPA"/>
    <property type="match status" value="1"/>
</dbReference>
<evidence type="ECO:0000313" key="4">
    <source>
        <dbReference type="Proteomes" id="UP000028091"/>
    </source>
</evidence>
<evidence type="ECO:0000313" key="3">
    <source>
        <dbReference type="EMBL" id="KEP25866.1"/>
    </source>
</evidence>
<keyword evidence="3" id="KW-0413">Isomerase</keyword>
<dbReference type="GO" id="GO:0005737">
    <property type="term" value="C:cytoplasm"/>
    <property type="evidence" value="ECO:0007669"/>
    <property type="project" value="UniProtKB-SubCell"/>
</dbReference>
<evidence type="ECO:0000256" key="2">
    <source>
        <dbReference type="HAMAP-Rule" id="MF_02245"/>
    </source>
</evidence>
<dbReference type="EMBL" id="JOTP01000015">
    <property type="protein sequence ID" value="KEP25866.1"/>
    <property type="molecule type" value="Genomic_DNA"/>
</dbReference>
<dbReference type="GO" id="GO:0016853">
    <property type="term" value="F:isomerase activity"/>
    <property type="evidence" value="ECO:0007669"/>
    <property type="project" value="UniProtKB-KW"/>
</dbReference>
<dbReference type="InterPro" id="IPR046404">
    <property type="entry name" value="Adapter_SpxH"/>
</dbReference>
<dbReference type="CDD" id="cd03025">
    <property type="entry name" value="DsbA_FrnE_like"/>
    <property type="match status" value="1"/>
</dbReference>
<proteinExistence type="inferred from homology"/>
<protein>
    <recommendedName>
        <fullName evidence="2">ClpXP adapter protein SpxH</fullName>
    </recommendedName>
</protein>
<dbReference type="eggNOG" id="COG2761">
    <property type="taxonomic scope" value="Bacteria"/>
</dbReference>
<organism evidence="3 4">
    <name type="scientific">Bacillus zhangzhouensis</name>
    <dbReference type="NCBI Taxonomy" id="1178540"/>
    <lineage>
        <taxon>Bacteria</taxon>
        <taxon>Bacillati</taxon>
        <taxon>Bacillota</taxon>
        <taxon>Bacilli</taxon>
        <taxon>Bacillales</taxon>
        <taxon>Bacillaceae</taxon>
        <taxon>Bacillus</taxon>
    </lineage>
</organism>
<dbReference type="Pfam" id="PF13743">
    <property type="entry name" value="Thioredoxin_5"/>
    <property type="match status" value="1"/>
</dbReference>
<dbReference type="PANTHER" id="PTHR13887:SF47">
    <property type="entry name" value="CLPXP ADAPTER PROTEIN SPXH"/>
    <property type="match status" value="1"/>
</dbReference>
<dbReference type="OrthoDB" id="9813770at2"/>
<comment type="similarity">
    <text evidence="2">Belongs to the SpxH family.</text>
</comment>